<reference evidence="4 5" key="1">
    <citation type="submission" date="2018-08" db="EMBL/GenBank/DDBJ databases">
        <title>Genomic Encyclopedia of Archaeal and Bacterial Type Strains, Phase II (KMG-II): from individual species to whole genera.</title>
        <authorList>
            <person name="Goeker M."/>
        </authorList>
    </citation>
    <scope>NUCLEOTIDE SEQUENCE [LARGE SCALE GENOMIC DNA]</scope>
    <source>
        <strain evidence="4 5">DSM 45791</strain>
    </source>
</reference>
<gene>
    <name evidence="4" type="ORF">BCF44_1084</name>
</gene>
<organism evidence="4 5">
    <name type="scientific">Kutzneria buriramensis</name>
    <dbReference type="NCBI Taxonomy" id="1045776"/>
    <lineage>
        <taxon>Bacteria</taxon>
        <taxon>Bacillati</taxon>
        <taxon>Actinomycetota</taxon>
        <taxon>Actinomycetes</taxon>
        <taxon>Pseudonocardiales</taxon>
        <taxon>Pseudonocardiaceae</taxon>
        <taxon>Kutzneria</taxon>
    </lineage>
</organism>
<dbReference type="NCBIfam" id="TIGR01777">
    <property type="entry name" value="yfcH"/>
    <property type="match status" value="1"/>
</dbReference>
<evidence type="ECO:0000259" key="3">
    <source>
        <dbReference type="Pfam" id="PF08338"/>
    </source>
</evidence>
<name>A0A3E0HFQ4_9PSEU</name>
<feature type="domain" description="NAD-dependent epimerase/dehydratase" evidence="2">
    <location>
        <begin position="3"/>
        <end position="126"/>
    </location>
</feature>
<sequence length="298" mass="31440">MRVVVAGASGVIGTALTPVLRAAGHEVLRLVRRAPKAADERPWDPAAGVLDRATLDGVDAVINLCAVDTTEKRWTPAFKTELYDSRVAPTRVLAEAVAATGVPALLNSSSVAYYGNTGDSPVAESAPAGDGFLAEMDRDREEATGPAVDAGARVVLLRTGIVLSPTGGLLGQLRPMVAWGAGGRIGDGRQYLSWISLHDEVAAIHFALEHDEIRGPLNLSGPNPVTNAEMTRAVGKSLRRPTPWVYPAGLLRLMVGELADAGALTGQRAMPEALLRHGFTFEHETVEPAIAAALEPRR</sequence>
<dbReference type="PANTHER" id="PTHR11092:SF0">
    <property type="entry name" value="EPIMERASE FAMILY PROTEIN SDR39U1"/>
    <property type="match status" value="1"/>
</dbReference>
<accession>A0A3E0HFQ4</accession>
<dbReference type="InterPro" id="IPR001509">
    <property type="entry name" value="Epimerase_deHydtase"/>
</dbReference>
<comment type="similarity">
    <text evidence="1">Belongs to the NAD(P)-dependent epimerase/dehydratase family. SDR39U1 subfamily.</text>
</comment>
<dbReference type="SUPFAM" id="SSF51735">
    <property type="entry name" value="NAD(P)-binding Rossmann-fold domains"/>
    <property type="match status" value="1"/>
</dbReference>
<evidence type="ECO:0008006" key="6">
    <source>
        <dbReference type="Google" id="ProtNLM"/>
    </source>
</evidence>
<evidence type="ECO:0000259" key="2">
    <source>
        <dbReference type="Pfam" id="PF01370"/>
    </source>
</evidence>
<dbReference type="RefSeq" id="WP_116176485.1">
    <property type="nucleotide sequence ID" value="NZ_CP144375.1"/>
</dbReference>
<dbReference type="Pfam" id="PF01370">
    <property type="entry name" value="Epimerase"/>
    <property type="match status" value="1"/>
</dbReference>
<feature type="domain" description="DUF1731" evidence="3">
    <location>
        <begin position="247"/>
        <end position="292"/>
    </location>
</feature>
<dbReference type="Pfam" id="PF08338">
    <property type="entry name" value="DUF1731"/>
    <property type="match status" value="1"/>
</dbReference>
<dbReference type="PANTHER" id="PTHR11092">
    <property type="entry name" value="SUGAR NUCLEOTIDE EPIMERASE RELATED"/>
    <property type="match status" value="1"/>
</dbReference>
<dbReference type="AlphaFoldDB" id="A0A3E0HFQ4"/>
<dbReference type="Gene3D" id="3.40.50.720">
    <property type="entry name" value="NAD(P)-binding Rossmann-like Domain"/>
    <property type="match status" value="1"/>
</dbReference>
<evidence type="ECO:0000256" key="1">
    <source>
        <dbReference type="ARBA" id="ARBA00009353"/>
    </source>
</evidence>
<dbReference type="EMBL" id="QUNO01000008">
    <property type="protein sequence ID" value="REH44524.1"/>
    <property type="molecule type" value="Genomic_DNA"/>
</dbReference>
<dbReference type="Proteomes" id="UP000256269">
    <property type="component" value="Unassembled WGS sequence"/>
</dbReference>
<dbReference type="OrthoDB" id="9801773at2"/>
<dbReference type="InterPro" id="IPR013549">
    <property type="entry name" value="DUF1731"/>
</dbReference>
<dbReference type="InterPro" id="IPR010099">
    <property type="entry name" value="SDR39U1"/>
</dbReference>
<proteinExistence type="inferred from homology"/>
<comment type="caution">
    <text evidence="4">The sequence shown here is derived from an EMBL/GenBank/DDBJ whole genome shotgun (WGS) entry which is preliminary data.</text>
</comment>
<dbReference type="InterPro" id="IPR036291">
    <property type="entry name" value="NAD(P)-bd_dom_sf"/>
</dbReference>
<evidence type="ECO:0000313" key="5">
    <source>
        <dbReference type="Proteomes" id="UP000256269"/>
    </source>
</evidence>
<keyword evidence="5" id="KW-1185">Reference proteome</keyword>
<protein>
    <recommendedName>
        <fullName evidence="6">TIGR01777 family protein</fullName>
    </recommendedName>
</protein>
<evidence type="ECO:0000313" key="4">
    <source>
        <dbReference type="EMBL" id="REH44524.1"/>
    </source>
</evidence>